<dbReference type="Proteomes" id="UP000783686">
    <property type="component" value="Unassembled WGS sequence"/>
</dbReference>
<feature type="transmembrane region" description="Helical" evidence="1">
    <location>
        <begin position="320"/>
        <end position="349"/>
    </location>
</feature>
<keyword evidence="1" id="KW-1133">Transmembrane helix</keyword>
<organism evidence="2 3">
    <name type="scientific">Bursaphelenchus okinawaensis</name>
    <dbReference type="NCBI Taxonomy" id="465554"/>
    <lineage>
        <taxon>Eukaryota</taxon>
        <taxon>Metazoa</taxon>
        <taxon>Ecdysozoa</taxon>
        <taxon>Nematoda</taxon>
        <taxon>Chromadorea</taxon>
        <taxon>Rhabditida</taxon>
        <taxon>Tylenchina</taxon>
        <taxon>Tylenchomorpha</taxon>
        <taxon>Aphelenchoidea</taxon>
        <taxon>Aphelenchoididae</taxon>
        <taxon>Bursaphelenchus</taxon>
    </lineage>
</organism>
<feature type="transmembrane region" description="Helical" evidence="1">
    <location>
        <begin position="120"/>
        <end position="147"/>
    </location>
</feature>
<dbReference type="EMBL" id="CAJFDH010000003">
    <property type="protein sequence ID" value="CAD5214099.1"/>
    <property type="molecule type" value="Genomic_DNA"/>
</dbReference>
<keyword evidence="1" id="KW-0472">Membrane</keyword>
<feature type="transmembrane region" description="Helical" evidence="1">
    <location>
        <begin position="12"/>
        <end position="37"/>
    </location>
</feature>
<dbReference type="EMBL" id="CAJFCW020000003">
    <property type="protein sequence ID" value="CAG9102082.1"/>
    <property type="molecule type" value="Genomic_DNA"/>
</dbReference>
<dbReference type="InterPro" id="IPR019429">
    <property type="entry name" value="7TM_GPCR_serpentine_rcpt_Sri"/>
</dbReference>
<gene>
    <name evidence="2" type="ORF">BOKJ2_LOCUS5423</name>
</gene>
<dbReference type="Proteomes" id="UP000614601">
    <property type="component" value="Unassembled WGS sequence"/>
</dbReference>
<feature type="transmembrane region" description="Helical" evidence="1">
    <location>
        <begin position="259"/>
        <end position="277"/>
    </location>
</feature>
<protein>
    <submittedName>
        <fullName evidence="2">Uncharacterized protein</fullName>
    </submittedName>
</protein>
<dbReference type="AlphaFoldDB" id="A0A811KFD6"/>
<accession>A0A811KFD6</accession>
<feature type="transmembrane region" description="Helical" evidence="1">
    <location>
        <begin position="58"/>
        <end position="79"/>
    </location>
</feature>
<evidence type="ECO:0000313" key="3">
    <source>
        <dbReference type="Proteomes" id="UP000614601"/>
    </source>
</evidence>
<reference evidence="2" key="1">
    <citation type="submission" date="2020-09" db="EMBL/GenBank/DDBJ databases">
        <authorList>
            <person name="Kikuchi T."/>
        </authorList>
    </citation>
    <scope>NUCLEOTIDE SEQUENCE</scope>
    <source>
        <strain evidence="2">SH1</strain>
    </source>
</reference>
<evidence type="ECO:0000256" key="1">
    <source>
        <dbReference type="SAM" id="Phobius"/>
    </source>
</evidence>
<feature type="transmembrane region" description="Helical" evidence="1">
    <location>
        <begin position="168"/>
        <end position="188"/>
    </location>
</feature>
<comment type="caution">
    <text evidence="2">The sequence shown here is derived from an EMBL/GenBank/DDBJ whole genome shotgun (WGS) entry which is preliminary data.</text>
</comment>
<keyword evidence="1" id="KW-0812">Transmembrane</keyword>
<sequence>MNGWLKYFGDFGAVLGVILIINTAGYCLSTQVCCLFYRFAVLQNSQWWMDLVLSTKSWVNAYLISLSVSILSFVIFAPLQPPQVMVKEYVRQDAIKFNYPQPLPNMDNDIFLYIDYRSDYVVAAAIFVGVGFFLAETVSIGCVLVLLKLLDKKKECFTRMTYKLHRQLTIALGVQCYDLAFSFILGILVNPDPLFPLPSAVIQGWFRYLGNFGAVLSLILTVNALSYCLSTQVSCLMYRFAAIQNTDFWLNFVSSKSSWINSYIVSLSISVLTYFIFAPLQPPQDVVHSNLLQNSALLSSPLPDLQNNLFLYLDFSTKNAVLSGGFLILGFILTELFSGSCVILVLVMLERKKDKFSRTTFKLHRQLTVALAVQGTVRKLLRLLVKKIG</sequence>
<name>A0A811KFD6_9BILA</name>
<evidence type="ECO:0000313" key="2">
    <source>
        <dbReference type="EMBL" id="CAD5214099.1"/>
    </source>
</evidence>
<proteinExistence type="predicted"/>
<keyword evidence="3" id="KW-1185">Reference proteome</keyword>
<feature type="transmembrane region" description="Helical" evidence="1">
    <location>
        <begin position="208"/>
        <end position="229"/>
    </location>
</feature>
<dbReference type="Pfam" id="PF10327">
    <property type="entry name" value="7TM_GPCR_Sri"/>
    <property type="match status" value="1"/>
</dbReference>